<dbReference type="InterPro" id="IPR001304">
    <property type="entry name" value="C-type_lectin-like"/>
</dbReference>
<evidence type="ECO:0000256" key="1">
    <source>
        <dbReference type="SAM" id="MobiDB-lite"/>
    </source>
</evidence>
<keyword evidence="2" id="KW-0472">Membrane</keyword>
<gene>
    <name evidence="5" type="primary">LOC111106011</name>
</gene>
<feature type="transmembrane region" description="Helical" evidence="2">
    <location>
        <begin position="534"/>
        <end position="558"/>
    </location>
</feature>
<organism evidence="4 5">
    <name type="scientific">Crassostrea virginica</name>
    <name type="common">Eastern oyster</name>
    <dbReference type="NCBI Taxonomy" id="6565"/>
    <lineage>
        <taxon>Eukaryota</taxon>
        <taxon>Metazoa</taxon>
        <taxon>Spiralia</taxon>
        <taxon>Lophotrochozoa</taxon>
        <taxon>Mollusca</taxon>
        <taxon>Bivalvia</taxon>
        <taxon>Autobranchia</taxon>
        <taxon>Pteriomorphia</taxon>
        <taxon>Ostreida</taxon>
        <taxon>Ostreoidea</taxon>
        <taxon>Ostreidae</taxon>
        <taxon>Crassostrea</taxon>
    </lineage>
</organism>
<protein>
    <submittedName>
        <fullName evidence="5">Uncharacterized protein LOC111106011</fullName>
    </submittedName>
</protein>
<dbReference type="CDD" id="cd00037">
    <property type="entry name" value="CLECT"/>
    <property type="match status" value="1"/>
</dbReference>
<dbReference type="SUPFAM" id="SSF55550">
    <property type="entry name" value="SH2 domain"/>
    <property type="match status" value="1"/>
</dbReference>
<dbReference type="Gene3D" id="3.30.505.10">
    <property type="entry name" value="SH2 domain"/>
    <property type="match status" value="1"/>
</dbReference>
<keyword evidence="2" id="KW-1133">Transmembrane helix</keyword>
<evidence type="ECO:0000259" key="3">
    <source>
        <dbReference type="PROSITE" id="PS50041"/>
    </source>
</evidence>
<dbReference type="SUPFAM" id="SSF56436">
    <property type="entry name" value="C-type lectin-like"/>
    <property type="match status" value="1"/>
</dbReference>
<feature type="compositionally biased region" description="Polar residues" evidence="1">
    <location>
        <begin position="448"/>
        <end position="457"/>
    </location>
</feature>
<dbReference type="GeneID" id="111106011"/>
<dbReference type="InterPro" id="IPR050111">
    <property type="entry name" value="C-type_lectin/snaclec_domain"/>
</dbReference>
<feature type="domain" description="C-type lectin" evidence="3">
    <location>
        <begin position="309"/>
        <end position="421"/>
    </location>
</feature>
<sequence>MVSPLMPYFSCLQHSKAQRSFIHLRTNRSTRKKMPLYRRKILSSAILFSRVDAEGVLKFELAGTYLLYRDFNTDHLYLSVRSNEFVEHHRINYEDNLYYMDNQPYPYLDSIILYHQRHKLNGIKLTYHAHLSARTVKAFTTKVMHQNGNVPHTDGEDLRHAHNEHIASREHTNDDVLTARISKSSGRLWISGKMQQSLKRISMPIPEVYHHLGDIDTRLTQSYRGADHLLSHADSFNDINGDIFDTKNSNRKHSEDTESDCSSVNIGNDVMQDDDIVGEKSFAGDDDDNLSVYDTHLFSCSSSETWICQNGFCYSLFTEHGGVSFQAASKWCRQSNSFLVSIHSEQEHQFVEKIRTELVGMPVWLGMRRFITQKTWVDETPVDFLPWGRNYHSAKNPDACIYSSGDWYEGNCGNNLYFICKRKGENENPTSPSKPINRITEGLSTSETIWTTSSDGPNPSPFKKSVEKKPTTADMTSSPAPPPTGILVSEGNLPNGGYQGKGHYFDRQQFEDKLKSLRVKKKKMGTKEAPGGQAIGAVAISILLLMFAGVILLDLNTFQQNWRMFRMNVSQMRE</sequence>
<keyword evidence="4" id="KW-1185">Reference proteome</keyword>
<keyword evidence="2" id="KW-0812">Transmembrane</keyword>
<dbReference type="AlphaFoldDB" id="A0A8B8AYI6"/>
<dbReference type="Proteomes" id="UP000694844">
    <property type="component" value="Chromosome 1"/>
</dbReference>
<evidence type="ECO:0000256" key="2">
    <source>
        <dbReference type="SAM" id="Phobius"/>
    </source>
</evidence>
<evidence type="ECO:0000313" key="4">
    <source>
        <dbReference type="Proteomes" id="UP000694844"/>
    </source>
</evidence>
<dbReference type="KEGG" id="cvn:111106011"/>
<name>A0A8B8AYI6_CRAVI</name>
<feature type="region of interest" description="Disordered" evidence="1">
    <location>
        <begin position="448"/>
        <end position="482"/>
    </location>
</feature>
<dbReference type="InterPro" id="IPR016186">
    <property type="entry name" value="C-type_lectin-like/link_sf"/>
</dbReference>
<dbReference type="PANTHER" id="PTHR22803">
    <property type="entry name" value="MANNOSE, PHOSPHOLIPASE, LECTIN RECEPTOR RELATED"/>
    <property type="match status" value="1"/>
</dbReference>
<dbReference type="InterPro" id="IPR036860">
    <property type="entry name" value="SH2_dom_sf"/>
</dbReference>
<dbReference type="RefSeq" id="XP_022296230.1">
    <property type="nucleotide sequence ID" value="XM_022440522.1"/>
</dbReference>
<proteinExistence type="predicted"/>
<evidence type="ECO:0000313" key="5">
    <source>
        <dbReference type="RefSeq" id="XP_022296230.1"/>
    </source>
</evidence>
<reference evidence="4" key="1">
    <citation type="submission" date="2024-06" db="UniProtKB">
        <authorList>
            <consortium name="RefSeq"/>
        </authorList>
    </citation>
    <scope>NUCLEOTIDE SEQUENCE [LARGE SCALE GENOMIC DNA]</scope>
</reference>
<dbReference type="InterPro" id="IPR016187">
    <property type="entry name" value="CTDL_fold"/>
</dbReference>
<accession>A0A8B8AYI6</accession>
<dbReference type="SMART" id="SM00034">
    <property type="entry name" value="CLECT"/>
    <property type="match status" value="1"/>
</dbReference>
<reference evidence="5" key="2">
    <citation type="submission" date="2025-08" db="UniProtKB">
        <authorList>
            <consortium name="RefSeq"/>
        </authorList>
    </citation>
    <scope>IDENTIFICATION</scope>
    <source>
        <tissue evidence="5">Whole sample</tissue>
    </source>
</reference>
<dbReference type="Gene3D" id="3.10.100.10">
    <property type="entry name" value="Mannose-Binding Protein A, subunit A"/>
    <property type="match status" value="1"/>
</dbReference>
<dbReference type="PROSITE" id="PS50041">
    <property type="entry name" value="C_TYPE_LECTIN_2"/>
    <property type="match status" value="1"/>
</dbReference>
<dbReference type="OrthoDB" id="6407613at2759"/>
<dbReference type="Pfam" id="PF00059">
    <property type="entry name" value="Lectin_C"/>
    <property type="match status" value="1"/>
</dbReference>
<dbReference type="CDD" id="cd00173">
    <property type="entry name" value="SH2"/>
    <property type="match status" value="1"/>
</dbReference>